<dbReference type="Gene3D" id="1.10.287.130">
    <property type="match status" value="1"/>
</dbReference>
<dbReference type="CDD" id="cd19410">
    <property type="entry name" value="HK9-like_sensor"/>
    <property type="match status" value="1"/>
</dbReference>
<keyword evidence="9" id="KW-1185">Reference proteome</keyword>
<accession>A0A8S8XAA0</accession>
<name>A0A8S8XAA0_9PROT</name>
<dbReference type="Gene3D" id="3.30.565.10">
    <property type="entry name" value="Histidine kinase-like ATPase, C-terminal domain"/>
    <property type="match status" value="1"/>
</dbReference>
<dbReference type="PANTHER" id="PTHR42878:SF15">
    <property type="entry name" value="BACTERIOPHYTOCHROME"/>
    <property type="match status" value="1"/>
</dbReference>
<dbReference type="FunFam" id="3.30.565.10:FF:000006">
    <property type="entry name" value="Sensor histidine kinase WalK"/>
    <property type="match status" value="1"/>
</dbReference>
<evidence type="ECO:0000256" key="3">
    <source>
        <dbReference type="ARBA" id="ARBA00022553"/>
    </source>
</evidence>
<dbReference type="PROSITE" id="PS50109">
    <property type="entry name" value="HIS_KIN"/>
    <property type="match status" value="1"/>
</dbReference>
<evidence type="ECO:0000256" key="2">
    <source>
        <dbReference type="ARBA" id="ARBA00012438"/>
    </source>
</evidence>
<comment type="catalytic activity">
    <reaction evidence="1">
        <text>ATP + protein L-histidine = ADP + protein N-phospho-L-histidine.</text>
        <dbReference type="EC" id="2.7.13.3"/>
    </reaction>
</comment>
<dbReference type="EMBL" id="BOPV01000001">
    <property type="protein sequence ID" value="GIL40393.1"/>
    <property type="molecule type" value="Genomic_DNA"/>
</dbReference>
<keyword evidence="6" id="KW-1133">Transmembrane helix</keyword>
<organism evidence="8 9">
    <name type="scientific">Roseiterribacter gracilis</name>
    <dbReference type="NCBI Taxonomy" id="2812848"/>
    <lineage>
        <taxon>Bacteria</taxon>
        <taxon>Pseudomonadati</taxon>
        <taxon>Pseudomonadota</taxon>
        <taxon>Alphaproteobacteria</taxon>
        <taxon>Rhodospirillales</taxon>
        <taxon>Roseiterribacteraceae</taxon>
        <taxon>Roseiterribacter</taxon>
    </lineage>
</organism>
<proteinExistence type="predicted"/>
<dbReference type="PANTHER" id="PTHR42878">
    <property type="entry name" value="TWO-COMPONENT HISTIDINE KINASE"/>
    <property type="match status" value="1"/>
</dbReference>
<dbReference type="CDD" id="cd00075">
    <property type="entry name" value="HATPase"/>
    <property type="match status" value="1"/>
</dbReference>
<protein>
    <recommendedName>
        <fullName evidence="2">histidine kinase</fullName>
        <ecNumber evidence="2">2.7.13.3</ecNumber>
    </recommendedName>
</protein>
<dbReference type="InterPro" id="IPR005467">
    <property type="entry name" value="His_kinase_dom"/>
</dbReference>
<comment type="caution">
    <text evidence="8">The sequence shown here is derived from an EMBL/GenBank/DDBJ whole genome shotgun (WGS) entry which is preliminary data.</text>
</comment>
<feature type="domain" description="Histidine kinase" evidence="7">
    <location>
        <begin position="244"/>
        <end position="474"/>
    </location>
</feature>
<dbReference type="GO" id="GO:0000155">
    <property type="term" value="F:phosphorelay sensor kinase activity"/>
    <property type="evidence" value="ECO:0007669"/>
    <property type="project" value="InterPro"/>
</dbReference>
<dbReference type="InterPro" id="IPR036097">
    <property type="entry name" value="HisK_dim/P_sf"/>
</dbReference>
<evidence type="ECO:0000313" key="9">
    <source>
        <dbReference type="Proteomes" id="UP000681075"/>
    </source>
</evidence>
<keyword evidence="5 8" id="KW-0418">Kinase</keyword>
<dbReference type="InterPro" id="IPR003594">
    <property type="entry name" value="HATPase_dom"/>
</dbReference>
<evidence type="ECO:0000256" key="4">
    <source>
        <dbReference type="ARBA" id="ARBA00022679"/>
    </source>
</evidence>
<keyword evidence="3" id="KW-0597">Phosphoprotein</keyword>
<evidence type="ECO:0000313" key="8">
    <source>
        <dbReference type="EMBL" id="GIL40393.1"/>
    </source>
</evidence>
<dbReference type="SMART" id="SM00387">
    <property type="entry name" value="HATPase_c"/>
    <property type="match status" value="1"/>
</dbReference>
<dbReference type="GO" id="GO:0030295">
    <property type="term" value="F:protein kinase activator activity"/>
    <property type="evidence" value="ECO:0007669"/>
    <property type="project" value="TreeGrafter"/>
</dbReference>
<dbReference type="InterPro" id="IPR003661">
    <property type="entry name" value="HisK_dim/P_dom"/>
</dbReference>
<gene>
    <name evidence="8" type="ORF">TMPK1_26300</name>
</gene>
<keyword evidence="6" id="KW-0812">Transmembrane</keyword>
<evidence type="ECO:0000256" key="1">
    <source>
        <dbReference type="ARBA" id="ARBA00000085"/>
    </source>
</evidence>
<dbReference type="GO" id="GO:0007234">
    <property type="term" value="P:osmosensory signaling via phosphorelay pathway"/>
    <property type="evidence" value="ECO:0007669"/>
    <property type="project" value="TreeGrafter"/>
</dbReference>
<dbReference type="SMART" id="SM00388">
    <property type="entry name" value="HisKA"/>
    <property type="match status" value="1"/>
</dbReference>
<evidence type="ECO:0000256" key="6">
    <source>
        <dbReference type="SAM" id="Phobius"/>
    </source>
</evidence>
<dbReference type="InterPro" id="IPR050351">
    <property type="entry name" value="BphY/WalK/GraS-like"/>
</dbReference>
<evidence type="ECO:0000259" key="7">
    <source>
        <dbReference type="PROSITE" id="PS50109"/>
    </source>
</evidence>
<dbReference type="CDD" id="cd00082">
    <property type="entry name" value="HisKA"/>
    <property type="match status" value="1"/>
</dbReference>
<dbReference type="Proteomes" id="UP000681075">
    <property type="component" value="Unassembled WGS sequence"/>
</dbReference>
<reference evidence="8" key="1">
    <citation type="submission" date="2021-02" db="EMBL/GenBank/DDBJ databases">
        <title>Genome sequence of Rhodospirillales sp. strain TMPK1 isolated from soil.</title>
        <authorList>
            <person name="Nakai R."/>
            <person name="Kusada H."/>
            <person name="Tamaki H."/>
        </authorList>
    </citation>
    <scope>NUCLEOTIDE SEQUENCE</scope>
    <source>
        <strain evidence="8">TMPK1</strain>
    </source>
</reference>
<sequence>MPTRASLTRATLPSLIGGLLLLAVATWFAYGGVRASLASRALVEHTLEVQVAIGELRSAVQRAESAQRGQLLTGEDRYGEPYRDARQSAQAAHDRLRLLTVDNPKQQAALDRLQPLMTAKFAEMDRTLELEQAGKADEALAIVRTDNGLRQLIEIRDILNGMRATEDELLRQRSGMATVDTHKAFVATAIAALGILVLGGAAVVAVARSQRALRDTNAGLEEEVERRTADLREANEEVQRFAYIVSHDLRSPLVNVMGFASELDASRQDLAIALRDAPDPMAAKVREIDGQIAESIAFIRAATTKMDRLINAILRLSREGRRAFGNEKIDMNQLIDAQLRAVEHQVKETDASIQVSGLPPIFGDRLALEQVFGNLIDNAIKYRDPTRKLSIEIAGRAQGDRVVYEVRDTGRGIAPEDRERVFELFRRAGAQTQPGEGIGLAHVRAMVRRMEGSIDLQSEPGAGTTFIVDLPRQAGRVAGRAE</sequence>
<dbReference type="InterPro" id="IPR004358">
    <property type="entry name" value="Sig_transdc_His_kin-like_C"/>
</dbReference>
<evidence type="ECO:0000256" key="5">
    <source>
        <dbReference type="ARBA" id="ARBA00022777"/>
    </source>
</evidence>
<dbReference type="SUPFAM" id="SSF55874">
    <property type="entry name" value="ATPase domain of HSP90 chaperone/DNA topoisomerase II/histidine kinase"/>
    <property type="match status" value="1"/>
</dbReference>
<dbReference type="PRINTS" id="PR00344">
    <property type="entry name" value="BCTRLSENSOR"/>
</dbReference>
<dbReference type="Pfam" id="PF00512">
    <property type="entry name" value="HisKA"/>
    <property type="match status" value="1"/>
</dbReference>
<dbReference type="AlphaFoldDB" id="A0A8S8XAA0"/>
<dbReference type="EC" id="2.7.13.3" evidence="2"/>
<dbReference type="InterPro" id="IPR036890">
    <property type="entry name" value="HATPase_C_sf"/>
</dbReference>
<dbReference type="RefSeq" id="WP_420243491.1">
    <property type="nucleotide sequence ID" value="NZ_BOPV01000001.1"/>
</dbReference>
<feature type="transmembrane region" description="Helical" evidence="6">
    <location>
        <begin position="184"/>
        <end position="207"/>
    </location>
</feature>
<dbReference type="Pfam" id="PF05227">
    <property type="entry name" value="CHASE3"/>
    <property type="match status" value="1"/>
</dbReference>
<dbReference type="InterPro" id="IPR007891">
    <property type="entry name" value="CHASE3"/>
</dbReference>
<dbReference type="SUPFAM" id="SSF47384">
    <property type="entry name" value="Homodimeric domain of signal transducing histidine kinase"/>
    <property type="match status" value="1"/>
</dbReference>
<dbReference type="GO" id="GO:0000156">
    <property type="term" value="F:phosphorelay response regulator activity"/>
    <property type="evidence" value="ECO:0007669"/>
    <property type="project" value="TreeGrafter"/>
</dbReference>
<feature type="transmembrane region" description="Helical" evidence="6">
    <location>
        <begin position="12"/>
        <end position="30"/>
    </location>
</feature>
<keyword evidence="6" id="KW-0472">Membrane</keyword>
<keyword evidence="4" id="KW-0808">Transferase</keyword>
<dbReference type="Pfam" id="PF02518">
    <property type="entry name" value="HATPase_c"/>
    <property type="match status" value="1"/>
</dbReference>